<dbReference type="STRING" id="93625.A0A409W6D5"/>
<feature type="region of interest" description="Disordered" evidence="1">
    <location>
        <begin position="1"/>
        <end position="24"/>
    </location>
</feature>
<proteinExistence type="predicted"/>
<reference evidence="2 3" key="1">
    <citation type="journal article" date="2018" name="Evol. Lett.">
        <title>Horizontal gene cluster transfer increased hallucinogenic mushroom diversity.</title>
        <authorList>
            <person name="Reynolds H.T."/>
            <person name="Vijayakumar V."/>
            <person name="Gluck-Thaler E."/>
            <person name="Korotkin H.B."/>
            <person name="Matheny P.B."/>
            <person name="Slot J.C."/>
        </authorList>
    </citation>
    <scope>NUCLEOTIDE SEQUENCE [LARGE SCALE GENOMIC DNA]</scope>
    <source>
        <strain evidence="2 3">2631</strain>
    </source>
</reference>
<organism evidence="2 3">
    <name type="scientific">Psilocybe cyanescens</name>
    <dbReference type="NCBI Taxonomy" id="93625"/>
    <lineage>
        <taxon>Eukaryota</taxon>
        <taxon>Fungi</taxon>
        <taxon>Dikarya</taxon>
        <taxon>Basidiomycota</taxon>
        <taxon>Agaricomycotina</taxon>
        <taxon>Agaricomycetes</taxon>
        <taxon>Agaricomycetidae</taxon>
        <taxon>Agaricales</taxon>
        <taxon>Agaricineae</taxon>
        <taxon>Strophariaceae</taxon>
        <taxon>Psilocybe</taxon>
    </lineage>
</organism>
<sequence>MSTHTDSMPGSESNQLTKSFNGMDISNSNETIEIEINTNPSHPPQSETMDKATASTAILTDSSGNPTASIPDAAMNEALRVVQMLNYPRDHYGRPYHINLPLIGFLVLFRISRFEYGVIDPSRAVHSVHAAQLKQFISFAYRALKPECRDSLFMPIGYHEFVSYLHQDPNPSARLTTFDALGNVATKPTERHFPLDIIFPSDAEIENAIEITSSFGNARHM</sequence>
<evidence type="ECO:0000256" key="1">
    <source>
        <dbReference type="SAM" id="MobiDB-lite"/>
    </source>
</evidence>
<dbReference type="OrthoDB" id="3058446at2759"/>
<name>A0A409W6D5_PSICY</name>
<dbReference type="AlphaFoldDB" id="A0A409W6D5"/>
<feature type="compositionally biased region" description="Polar residues" evidence="1">
    <location>
        <begin position="1"/>
        <end position="20"/>
    </location>
</feature>
<protein>
    <submittedName>
        <fullName evidence="2">Uncharacterized protein</fullName>
    </submittedName>
</protein>
<evidence type="ECO:0000313" key="3">
    <source>
        <dbReference type="Proteomes" id="UP000283269"/>
    </source>
</evidence>
<keyword evidence="3" id="KW-1185">Reference proteome</keyword>
<comment type="caution">
    <text evidence="2">The sequence shown here is derived from an EMBL/GenBank/DDBJ whole genome shotgun (WGS) entry which is preliminary data.</text>
</comment>
<dbReference type="Proteomes" id="UP000283269">
    <property type="component" value="Unassembled WGS sequence"/>
</dbReference>
<gene>
    <name evidence="2" type="ORF">CVT25_001976</name>
</gene>
<dbReference type="EMBL" id="NHYD01003724">
    <property type="protein sequence ID" value="PPQ74048.1"/>
    <property type="molecule type" value="Genomic_DNA"/>
</dbReference>
<accession>A0A409W6D5</accession>
<dbReference type="InParanoid" id="A0A409W6D5"/>
<evidence type="ECO:0000313" key="2">
    <source>
        <dbReference type="EMBL" id="PPQ74048.1"/>
    </source>
</evidence>
<feature type="non-terminal residue" evidence="2">
    <location>
        <position position="221"/>
    </location>
</feature>